<sequence>MGGLGESRRDRLRAATVQEITETARRILVEQGPEAVTLRAIAREMGMTAPGLYRYFGSHAELLRHVVGDIFNDLTSALEEGLKTVAPEDLSGRLLAVARSFRQWAFTHRREYGLLFGSPLPGLANRKQIDVAEESAQRFGWTFLSLFLELWQRRPFPVPDDEDIEPRLRGQLRRYRDLTLEGGAELPLGVIQTFLQSWMRLQGAVSLEIFGHLEFALDDPEPMFELMLADMAPKLGLKYTPPPGDPARKVGRGRSGNGKAKH</sequence>
<dbReference type="PROSITE" id="PS50977">
    <property type="entry name" value="HTH_TETR_2"/>
    <property type="match status" value="1"/>
</dbReference>
<feature type="domain" description="HTH tetR-type" evidence="6">
    <location>
        <begin position="14"/>
        <end position="74"/>
    </location>
</feature>
<feature type="region of interest" description="Disordered" evidence="5">
    <location>
        <begin position="239"/>
        <end position="262"/>
    </location>
</feature>
<reference evidence="8" key="1">
    <citation type="journal article" date="2019" name="Int. J. Syst. Evol. Microbiol.">
        <title>The Global Catalogue of Microorganisms (GCM) 10K type strain sequencing project: providing services to taxonomists for standard genome sequencing and annotation.</title>
        <authorList>
            <consortium name="The Broad Institute Genomics Platform"/>
            <consortium name="The Broad Institute Genome Sequencing Center for Infectious Disease"/>
            <person name="Wu L."/>
            <person name="Ma J."/>
        </authorList>
    </citation>
    <scope>NUCLEOTIDE SEQUENCE [LARGE SCALE GENOMIC DNA]</scope>
    <source>
        <strain evidence="8">JCM 31696</strain>
    </source>
</reference>
<dbReference type="SUPFAM" id="SSF46689">
    <property type="entry name" value="Homeodomain-like"/>
    <property type="match status" value="1"/>
</dbReference>
<comment type="caution">
    <text evidence="7">The sequence shown here is derived from an EMBL/GenBank/DDBJ whole genome shotgun (WGS) entry which is preliminary data.</text>
</comment>
<accession>A0ABW3CLR1</accession>
<dbReference type="Pfam" id="PF00440">
    <property type="entry name" value="TetR_N"/>
    <property type="match status" value="1"/>
</dbReference>
<evidence type="ECO:0000256" key="5">
    <source>
        <dbReference type="SAM" id="MobiDB-lite"/>
    </source>
</evidence>
<evidence type="ECO:0000259" key="6">
    <source>
        <dbReference type="PROSITE" id="PS50977"/>
    </source>
</evidence>
<dbReference type="InterPro" id="IPR009057">
    <property type="entry name" value="Homeodomain-like_sf"/>
</dbReference>
<dbReference type="Pfam" id="PF13305">
    <property type="entry name" value="TetR_C_33"/>
    <property type="match status" value="1"/>
</dbReference>
<evidence type="ECO:0000256" key="4">
    <source>
        <dbReference type="PROSITE-ProRule" id="PRU00335"/>
    </source>
</evidence>
<protein>
    <submittedName>
        <fullName evidence="7">TetR/AcrR family transcriptional regulator</fullName>
    </submittedName>
</protein>
<evidence type="ECO:0000256" key="2">
    <source>
        <dbReference type="ARBA" id="ARBA00023125"/>
    </source>
</evidence>
<evidence type="ECO:0000256" key="3">
    <source>
        <dbReference type="ARBA" id="ARBA00023163"/>
    </source>
</evidence>
<dbReference type="InterPro" id="IPR036271">
    <property type="entry name" value="Tet_transcr_reg_TetR-rel_C_sf"/>
</dbReference>
<keyword evidence="8" id="KW-1185">Reference proteome</keyword>
<feature type="DNA-binding region" description="H-T-H motif" evidence="4">
    <location>
        <begin position="37"/>
        <end position="56"/>
    </location>
</feature>
<evidence type="ECO:0000313" key="8">
    <source>
        <dbReference type="Proteomes" id="UP001597083"/>
    </source>
</evidence>
<evidence type="ECO:0000313" key="7">
    <source>
        <dbReference type="EMBL" id="MFD0855440.1"/>
    </source>
</evidence>
<dbReference type="Gene3D" id="1.10.357.10">
    <property type="entry name" value="Tetracycline Repressor, domain 2"/>
    <property type="match status" value="1"/>
</dbReference>
<keyword evidence="1" id="KW-0805">Transcription regulation</keyword>
<organism evidence="7 8">
    <name type="scientific">Actinomadura adrarensis</name>
    <dbReference type="NCBI Taxonomy" id="1819600"/>
    <lineage>
        <taxon>Bacteria</taxon>
        <taxon>Bacillati</taxon>
        <taxon>Actinomycetota</taxon>
        <taxon>Actinomycetes</taxon>
        <taxon>Streptosporangiales</taxon>
        <taxon>Thermomonosporaceae</taxon>
        <taxon>Actinomadura</taxon>
    </lineage>
</organism>
<keyword evidence="2 4" id="KW-0238">DNA-binding</keyword>
<gene>
    <name evidence="7" type="ORF">ACFQ07_24575</name>
</gene>
<dbReference type="EMBL" id="JBHTIR010003585">
    <property type="protein sequence ID" value="MFD0855440.1"/>
    <property type="molecule type" value="Genomic_DNA"/>
</dbReference>
<dbReference type="InterPro" id="IPR050109">
    <property type="entry name" value="HTH-type_TetR-like_transc_reg"/>
</dbReference>
<proteinExistence type="predicted"/>
<feature type="non-terminal residue" evidence="7">
    <location>
        <position position="262"/>
    </location>
</feature>
<evidence type="ECO:0000256" key="1">
    <source>
        <dbReference type="ARBA" id="ARBA00023015"/>
    </source>
</evidence>
<dbReference type="InterPro" id="IPR001647">
    <property type="entry name" value="HTH_TetR"/>
</dbReference>
<name>A0ABW3CLR1_9ACTN</name>
<dbReference type="PRINTS" id="PR00455">
    <property type="entry name" value="HTHTETR"/>
</dbReference>
<dbReference type="InterPro" id="IPR025996">
    <property type="entry name" value="MT1864/Rv1816-like_C"/>
</dbReference>
<dbReference type="PANTHER" id="PTHR30055">
    <property type="entry name" value="HTH-TYPE TRANSCRIPTIONAL REGULATOR RUTR"/>
    <property type="match status" value="1"/>
</dbReference>
<dbReference type="Proteomes" id="UP001597083">
    <property type="component" value="Unassembled WGS sequence"/>
</dbReference>
<dbReference type="PANTHER" id="PTHR30055:SF243">
    <property type="entry name" value="HTH-TYPE TRANSCRIPTIONAL REGULATOR RV1816"/>
    <property type="match status" value="1"/>
</dbReference>
<dbReference type="SUPFAM" id="SSF48498">
    <property type="entry name" value="Tetracyclin repressor-like, C-terminal domain"/>
    <property type="match status" value="1"/>
</dbReference>
<keyword evidence="3" id="KW-0804">Transcription</keyword>